<organism evidence="7 8">
    <name type="scientific">Paenibacillus marchantiophytorum</name>
    <dbReference type="NCBI Taxonomy" id="1619310"/>
    <lineage>
        <taxon>Bacteria</taxon>
        <taxon>Bacillati</taxon>
        <taxon>Bacillota</taxon>
        <taxon>Bacilli</taxon>
        <taxon>Bacillales</taxon>
        <taxon>Paenibacillaceae</taxon>
        <taxon>Paenibacillus</taxon>
    </lineage>
</organism>
<accession>A0ABQ1F936</accession>
<evidence type="ECO:0000313" key="8">
    <source>
        <dbReference type="Proteomes" id="UP000615455"/>
    </source>
</evidence>
<proteinExistence type="predicted"/>
<dbReference type="PANTHER" id="PTHR46796">
    <property type="entry name" value="HTH-TYPE TRANSCRIPTIONAL ACTIVATOR RHAS-RELATED"/>
    <property type="match status" value="1"/>
</dbReference>
<dbReference type="PANTHER" id="PTHR46796:SF13">
    <property type="entry name" value="HTH-TYPE TRANSCRIPTIONAL ACTIVATOR RHAS"/>
    <property type="match status" value="1"/>
</dbReference>
<dbReference type="SUPFAM" id="SSF46689">
    <property type="entry name" value="Homeodomain-like"/>
    <property type="match status" value="2"/>
</dbReference>
<feature type="domain" description="HTH araC/xylS-type" evidence="6">
    <location>
        <begin position="113"/>
        <end position="215"/>
    </location>
</feature>
<comment type="caution">
    <text evidence="7">The sequence shown here is derived from an EMBL/GenBank/DDBJ whole genome shotgun (WGS) entry which is preliminary data.</text>
</comment>
<dbReference type="EMBL" id="BMHE01000043">
    <property type="protein sequence ID" value="GGA03181.1"/>
    <property type="molecule type" value="Genomic_DNA"/>
</dbReference>
<sequence>MNLHNHTYDISKGSCFLFRPGDRTLAEHNPQQPLTVTFIHFSLPVVMASELPVYYRIVQDTYLFETYLNHFVETMMTPESEDDSEAKLLLTLLLMQLRREESNTHQPNIDRLSSVIRSIAYQIKQSPGTLHTVETLAEKAQLSPRYFALKFKQIMGITFDQYLIRMRIDRAEHLLRYNGMNVTEVAEALGYNDLSFFSRQFKQVRGKTPSQMLKEAGRIL</sequence>
<keyword evidence="4" id="KW-0010">Activator</keyword>
<keyword evidence="8" id="KW-1185">Reference proteome</keyword>
<evidence type="ECO:0000256" key="3">
    <source>
        <dbReference type="ARBA" id="ARBA00023125"/>
    </source>
</evidence>
<dbReference type="PROSITE" id="PS00041">
    <property type="entry name" value="HTH_ARAC_FAMILY_1"/>
    <property type="match status" value="1"/>
</dbReference>
<keyword evidence="1" id="KW-0963">Cytoplasm</keyword>
<dbReference type="Proteomes" id="UP000615455">
    <property type="component" value="Unassembled WGS sequence"/>
</dbReference>
<keyword evidence="5" id="KW-0804">Transcription</keyword>
<gene>
    <name evidence="7" type="ORF">GCM10008018_56570</name>
</gene>
<dbReference type="PROSITE" id="PS01124">
    <property type="entry name" value="HTH_ARAC_FAMILY_2"/>
    <property type="match status" value="1"/>
</dbReference>
<evidence type="ECO:0000313" key="7">
    <source>
        <dbReference type="EMBL" id="GGA03181.1"/>
    </source>
</evidence>
<dbReference type="Pfam" id="PF12833">
    <property type="entry name" value="HTH_18"/>
    <property type="match status" value="1"/>
</dbReference>
<dbReference type="InterPro" id="IPR018062">
    <property type="entry name" value="HTH_AraC-typ_CS"/>
</dbReference>
<dbReference type="SMART" id="SM00342">
    <property type="entry name" value="HTH_ARAC"/>
    <property type="match status" value="1"/>
</dbReference>
<dbReference type="InterPro" id="IPR037923">
    <property type="entry name" value="HTH-like"/>
</dbReference>
<dbReference type="SUPFAM" id="SSF51215">
    <property type="entry name" value="Regulatory protein AraC"/>
    <property type="match status" value="1"/>
</dbReference>
<dbReference type="InterPro" id="IPR009057">
    <property type="entry name" value="Homeodomain-like_sf"/>
</dbReference>
<name>A0ABQ1F936_9BACL</name>
<dbReference type="InterPro" id="IPR050204">
    <property type="entry name" value="AraC_XylS_family_regulators"/>
</dbReference>
<dbReference type="Gene3D" id="1.10.10.60">
    <property type="entry name" value="Homeodomain-like"/>
    <property type="match status" value="2"/>
</dbReference>
<dbReference type="InterPro" id="IPR018060">
    <property type="entry name" value="HTH_AraC"/>
</dbReference>
<keyword evidence="3" id="KW-0238">DNA-binding</keyword>
<evidence type="ECO:0000256" key="2">
    <source>
        <dbReference type="ARBA" id="ARBA00023015"/>
    </source>
</evidence>
<evidence type="ECO:0000256" key="1">
    <source>
        <dbReference type="ARBA" id="ARBA00022490"/>
    </source>
</evidence>
<evidence type="ECO:0000256" key="4">
    <source>
        <dbReference type="ARBA" id="ARBA00023159"/>
    </source>
</evidence>
<dbReference type="InterPro" id="IPR020449">
    <property type="entry name" value="Tscrpt_reg_AraC-type_HTH"/>
</dbReference>
<dbReference type="PRINTS" id="PR00032">
    <property type="entry name" value="HTHARAC"/>
</dbReference>
<evidence type="ECO:0000259" key="6">
    <source>
        <dbReference type="PROSITE" id="PS01124"/>
    </source>
</evidence>
<reference evidence="8" key="1">
    <citation type="journal article" date="2019" name="Int. J. Syst. Evol. Microbiol.">
        <title>The Global Catalogue of Microorganisms (GCM) 10K type strain sequencing project: providing services to taxonomists for standard genome sequencing and annotation.</title>
        <authorList>
            <consortium name="The Broad Institute Genomics Platform"/>
            <consortium name="The Broad Institute Genome Sequencing Center for Infectious Disease"/>
            <person name="Wu L."/>
            <person name="Ma J."/>
        </authorList>
    </citation>
    <scope>NUCLEOTIDE SEQUENCE [LARGE SCALE GENOMIC DNA]</scope>
    <source>
        <strain evidence="8">CGMCC 1.15043</strain>
    </source>
</reference>
<protein>
    <recommendedName>
        <fullName evidence="6">HTH araC/xylS-type domain-containing protein</fullName>
    </recommendedName>
</protein>
<keyword evidence="2" id="KW-0805">Transcription regulation</keyword>
<evidence type="ECO:0000256" key="5">
    <source>
        <dbReference type="ARBA" id="ARBA00023163"/>
    </source>
</evidence>